<evidence type="ECO:0000256" key="7">
    <source>
        <dbReference type="ARBA" id="ARBA00022884"/>
    </source>
</evidence>
<evidence type="ECO:0000313" key="14">
    <source>
        <dbReference type="Proteomes" id="UP000316726"/>
    </source>
</evidence>
<dbReference type="CDD" id="cd15481">
    <property type="entry name" value="SRP68-RBD"/>
    <property type="match status" value="1"/>
</dbReference>
<proteinExistence type="inferred from homology"/>
<keyword evidence="9" id="KW-0539">Nucleus</keyword>
<evidence type="ECO:0000256" key="5">
    <source>
        <dbReference type="ARBA" id="ARBA00022490"/>
    </source>
</evidence>
<evidence type="ECO:0000256" key="6">
    <source>
        <dbReference type="ARBA" id="ARBA00022824"/>
    </source>
</evidence>
<dbReference type="EMBL" id="CP031045">
    <property type="protein sequence ID" value="QDZ24032.1"/>
    <property type="molecule type" value="Genomic_DNA"/>
</dbReference>
<evidence type="ECO:0000256" key="12">
    <source>
        <dbReference type="PIRNR" id="PIRNR038995"/>
    </source>
</evidence>
<evidence type="ECO:0000256" key="3">
    <source>
        <dbReference type="ARBA" id="ARBA00004604"/>
    </source>
</evidence>
<dbReference type="Proteomes" id="UP000316726">
    <property type="component" value="Chromosome 12"/>
</dbReference>
<keyword evidence="8 12" id="KW-0733">Signal recognition particle</keyword>
<dbReference type="GO" id="GO:0005829">
    <property type="term" value="C:cytosol"/>
    <property type="evidence" value="ECO:0007669"/>
    <property type="project" value="UniProtKB-ARBA"/>
</dbReference>
<reference evidence="13 14" key="1">
    <citation type="submission" date="2018-07" db="EMBL/GenBank/DDBJ databases">
        <title>The complete nuclear genome of the prasinophyte Chloropicon primus (CCMP1205).</title>
        <authorList>
            <person name="Pombert J.-F."/>
            <person name="Otis C."/>
            <person name="Turmel M."/>
            <person name="Lemieux C."/>
        </authorList>
    </citation>
    <scope>NUCLEOTIDE SEQUENCE [LARGE SCALE GENOMIC DNA]</scope>
    <source>
        <strain evidence="13 14">CCMP1205</strain>
    </source>
</reference>
<accession>A0A5B8MWS8</accession>
<name>A0A5B8MWS8_9CHLO</name>
<comment type="similarity">
    <text evidence="4 12">Belongs to the SRP68 family.</text>
</comment>
<sequence>MAEDGEAVRMEEAGEVERYDLSVFSSLRKTQTQQGMRHGDYLRYSKYCTRRLLRLYKSLKHTHGKGKYEKRELKACDVTEERYFLIPLMCAERVWAQAMEIKKEMENSKKWRGHRKQHMAKKLRKASKWADDFTKLCSARATSRTVLESEAYASFMKGTYLMEVEEKWQAALQQFLQTRALYEKLTRGGADGGADGGAGDSSVFIELQSEIEPVILFCKYQQQKEQGTSKLSDLQQLKDSTEGMSAHLKAQLDSLMSGAEGSAMVGEIAWRGKTVAIPGKRLVSPTSDVVAQIKKMEEDSSTSGKGAGLSEREVLEKRLGAYGSLFTMFDTVKQIIHSEKSEVAGGGASAMSAESKEQKKVLEQFERMVSGLMLESHVKRNVELIQSKYEAYIPSNKEGRRAINTTPEEMYRLYEHLKLDVFDLSELASRQGEEDEALYDECSVAMNAIKTILCFFLGEHYNTKKQDKEAFLLYNRAIEHSDRVEDSGAKVSNLFAPILAAAENISGLSRIGRCITHARACASNSVSRRESFSEQAAKEDDATETLLDNLSKPKSFVGNRKRQVCRLPPSLKSLPCQPFLLDTAIDHIKYPEVPVEKTLAEADQAGKAEEEATAASSLLGGVTSMFGWGSK</sequence>
<evidence type="ECO:0000256" key="2">
    <source>
        <dbReference type="ARBA" id="ARBA00004496"/>
    </source>
</evidence>
<dbReference type="GO" id="GO:0008312">
    <property type="term" value="F:7S RNA binding"/>
    <property type="evidence" value="ECO:0007669"/>
    <property type="project" value="InterPro"/>
</dbReference>
<dbReference type="InterPro" id="IPR038253">
    <property type="entry name" value="SRP68_N_sf"/>
</dbReference>
<keyword evidence="7 12" id="KW-0694">RNA-binding</keyword>
<evidence type="ECO:0000256" key="11">
    <source>
        <dbReference type="ARBA" id="ARBA00029498"/>
    </source>
</evidence>
<dbReference type="GO" id="GO:0030942">
    <property type="term" value="F:endoplasmic reticulum signal peptide binding"/>
    <property type="evidence" value="ECO:0007669"/>
    <property type="project" value="InterPro"/>
</dbReference>
<dbReference type="InterPro" id="IPR026258">
    <property type="entry name" value="SRP68"/>
</dbReference>
<protein>
    <recommendedName>
        <fullName evidence="11 12">Signal recognition particle subunit SRP68</fullName>
        <shortName evidence="12">SRP68</shortName>
    </recommendedName>
</protein>
<dbReference type="GO" id="GO:0005786">
    <property type="term" value="C:signal recognition particle, endoplasmic reticulum targeting"/>
    <property type="evidence" value="ECO:0007669"/>
    <property type="project" value="UniProtKB-KW"/>
</dbReference>
<dbReference type="Gene3D" id="1.10.3450.40">
    <property type="entry name" value="Signal recognition particle, SRP68 subunit, RNA-binding domain"/>
    <property type="match status" value="1"/>
</dbReference>
<dbReference type="OrthoDB" id="10255118at2759"/>
<dbReference type="PIRSF" id="PIRSF038995">
    <property type="entry name" value="SRP68"/>
    <property type="match status" value="1"/>
</dbReference>
<dbReference type="GO" id="GO:0006614">
    <property type="term" value="P:SRP-dependent cotranslational protein targeting to membrane"/>
    <property type="evidence" value="ECO:0007669"/>
    <property type="project" value="InterPro"/>
</dbReference>
<evidence type="ECO:0000313" key="13">
    <source>
        <dbReference type="EMBL" id="QDZ24032.1"/>
    </source>
</evidence>
<evidence type="ECO:0000256" key="8">
    <source>
        <dbReference type="ARBA" id="ARBA00023135"/>
    </source>
</evidence>
<dbReference type="PANTHER" id="PTHR12860">
    <property type="entry name" value="SIGNAL RECOGNITION PARTICLE 68 KDA PROTEIN"/>
    <property type="match status" value="1"/>
</dbReference>
<dbReference type="STRING" id="1764295.A0A5B8MWS8"/>
<evidence type="ECO:0000256" key="9">
    <source>
        <dbReference type="ARBA" id="ARBA00023242"/>
    </source>
</evidence>
<dbReference type="FunFam" id="1.10.3450.40:FF:000001">
    <property type="entry name" value="Signal recognition particle subunit SRP68"/>
    <property type="match status" value="1"/>
</dbReference>
<evidence type="ECO:0000256" key="4">
    <source>
        <dbReference type="ARBA" id="ARBA00009352"/>
    </source>
</evidence>
<dbReference type="GO" id="GO:0005730">
    <property type="term" value="C:nucleolus"/>
    <property type="evidence" value="ECO:0007669"/>
    <property type="project" value="UniProtKB-SubCell"/>
</dbReference>
<evidence type="ECO:0000256" key="1">
    <source>
        <dbReference type="ARBA" id="ARBA00004240"/>
    </source>
</evidence>
<keyword evidence="5 12" id="KW-0963">Cytoplasm</keyword>
<dbReference type="GO" id="GO:0005783">
    <property type="term" value="C:endoplasmic reticulum"/>
    <property type="evidence" value="ECO:0007669"/>
    <property type="project" value="UniProtKB-SubCell"/>
</dbReference>
<keyword evidence="10 12" id="KW-0687">Ribonucleoprotein</keyword>
<comment type="function">
    <text evidence="12">Component of the signal recognition particle (SRP) complex, a ribonucleoprotein complex that mediates the cotranslational targeting of secretory and membrane proteins to the endoplasmic reticulum (ER). The SRP complex interacts with the signal sequence in nascent secretory and membrane proteins and directs them to the membrane of the ER.</text>
</comment>
<organism evidence="13 14">
    <name type="scientific">Chloropicon primus</name>
    <dbReference type="NCBI Taxonomy" id="1764295"/>
    <lineage>
        <taxon>Eukaryota</taxon>
        <taxon>Viridiplantae</taxon>
        <taxon>Chlorophyta</taxon>
        <taxon>Chloropicophyceae</taxon>
        <taxon>Chloropicales</taxon>
        <taxon>Chloropicaceae</taxon>
        <taxon>Chloropicon</taxon>
    </lineage>
</organism>
<dbReference type="Pfam" id="PF16969">
    <property type="entry name" value="SRP68"/>
    <property type="match status" value="1"/>
</dbReference>
<dbReference type="AlphaFoldDB" id="A0A5B8MWS8"/>
<dbReference type="PANTHER" id="PTHR12860:SF0">
    <property type="entry name" value="SIGNAL RECOGNITION PARTICLE SUBUNIT SRP68"/>
    <property type="match status" value="1"/>
</dbReference>
<comment type="subcellular location">
    <subcellularLocation>
        <location evidence="2 12">Cytoplasm</location>
    </subcellularLocation>
    <subcellularLocation>
        <location evidence="1">Endoplasmic reticulum</location>
    </subcellularLocation>
    <subcellularLocation>
        <location evidence="3">Nucleus</location>
        <location evidence="3">Nucleolus</location>
    </subcellularLocation>
</comment>
<dbReference type="GO" id="GO:0005047">
    <property type="term" value="F:signal recognition particle binding"/>
    <property type="evidence" value="ECO:0007669"/>
    <property type="project" value="InterPro"/>
</dbReference>
<dbReference type="InterPro" id="IPR034652">
    <property type="entry name" value="SRP68-RBD"/>
</dbReference>
<keyword evidence="6" id="KW-0256">Endoplasmic reticulum</keyword>
<gene>
    <name evidence="13" type="ORF">A3770_12p65500</name>
</gene>
<evidence type="ECO:0000256" key="10">
    <source>
        <dbReference type="ARBA" id="ARBA00023274"/>
    </source>
</evidence>
<keyword evidence="14" id="KW-1185">Reference proteome</keyword>